<dbReference type="RefSeq" id="WP_256763877.1">
    <property type="nucleotide sequence ID" value="NZ_JANIGO010000002.1"/>
</dbReference>
<keyword evidence="2" id="KW-1185">Reference proteome</keyword>
<proteinExistence type="predicted"/>
<organism evidence="1 2">
    <name type="scientific">Limnobacter humi</name>
    <dbReference type="NCBI Taxonomy" id="1778671"/>
    <lineage>
        <taxon>Bacteria</taxon>
        <taxon>Pseudomonadati</taxon>
        <taxon>Pseudomonadota</taxon>
        <taxon>Betaproteobacteria</taxon>
        <taxon>Burkholderiales</taxon>
        <taxon>Burkholderiaceae</taxon>
        <taxon>Limnobacter</taxon>
    </lineage>
</organism>
<sequence>MAAALDSIGVVVLEPNTQLLKKLCAVAAGTWGQHEVLPRGTAKELANAAKFLRIGVVVVRASYQRSSDLIQNTLADLYAAGTQLVIIQDTPARLDRRHWVSIAGMHFLSDDSTDEQLHDLLALCLVRHCTPSVHRLI</sequence>
<comment type="caution">
    <text evidence="1">The sequence shown here is derived from an EMBL/GenBank/DDBJ whole genome shotgun (WGS) entry which is preliminary data.</text>
</comment>
<reference evidence="1 2" key="1">
    <citation type="submission" date="2022-07" db="EMBL/GenBank/DDBJ databases">
        <authorList>
            <person name="Xamxidin M."/>
            <person name="Wu M."/>
        </authorList>
    </citation>
    <scope>NUCLEOTIDE SEQUENCE [LARGE SCALE GENOMIC DNA]</scope>
    <source>
        <strain evidence="1 2">NBRC 111650</strain>
    </source>
</reference>
<dbReference type="EMBL" id="JANIGO010000002">
    <property type="protein sequence ID" value="MCQ8896122.1"/>
    <property type="molecule type" value="Genomic_DNA"/>
</dbReference>
<gene>
    <name evidence="1" type="ORF">NQT62_06685</name>
</gene>
<name>A0ABT1WHC9_9BURK</name>
<evidence type="ECO:0000313" key="2">
    <source>
        <dbReference type="Proteomes" id="UP001204142"/>
    </source>
</evidence>
<protein>
    <submittedName>
        <fullName evidence="1">Uncharacterized protein</fullName>
    </submittedName>
</protein>
<evidence type="ECO:0000313" key="1">
    <source>
        <dbReference type="EMBL" id="MCQ8896122.1"/>
    </source>
</evidence>
<dbReference type="Proteomes" id="UP001204142">
    <property type="component" value="Unassembled WGS sequence"/>
</dbReference>
<accession>A0ABT1WHC9</accession>